<accession>A0ABP8DPJ5</accession>
<evidence type="ECO:0000313" key="3">
    <source>
        <dbReference type="Proteomes" id="UP001500620"/>
    </source>
</evidence>
<reference evidence="3" key="1">
    <citation type="journal article" date="2019" name="Int. J. Syst. Evol. Microbiol.">
        <title>The Global Catalogue of Microorganisms (GCM) 10K type strain sequencing project: providing services to taxonomists for standard genome sequencing and annotation.</title>
        <authorList>
            <consortium name="The Broad Institute Genomics Platform"/>
            <consortium name="The Broad Institute Genome Sequencing Center for Infectious Disease"/>
            <person name="Wu L."/>
            <person name="Ma J."/>
        </authorList>
    </citation>
    <scope>NUCLEOTIDE SEQUENCE [LARGE SCALE GENOMIC DNA]</scope>
    <source>
        <strain evidence="3">JCM 17441</strain>
    </source>
</reference>
<dbReference type="EMBL" id="BAABAT010000044">
    <property type="protein sequence ID" value="GAA4261191.1"/>
    <property type="molecule type" value="Genomic_DNA"/>
</dbReference>
<name>A0ABP8DPJ5_9ACTN</name>
<dbReference type="Proteomes" id="UP001500620">
    <property type="component" value="Unassembled WGS sequence"/>
</dbReference>
<keyword evidence="3" id="KW-1185">Reference proteome</keyword>
<keyword evidence="1" id="KW-1133">Transmembrane helix</keyword>
<evidence type="ECO:0000256" key="1">
    <source>
        <dbReference type="SAM" id="Phobius"/>
    </source>
</evidence>
<keyword evidence="1" id="KW-0472">Membrane</keyword>
<feature type="transmembrane region" description="Helical" evidence="1">
    <location>
        <begin position="216"/>
        <end position="234"/>
    </location>
</feature>
<comment type="caution">
    <text evidence="2">The sequence shown here is derived from an EMBL/GenBank/DDBJ whole genome shotgun (WGS) entry which is preliminary data.</text>
</comment>
<gene>
    <name evidence="2" type="ORF">GCM10022255_092870</name>
</gene>
<evidence type="ECO:0000313" key="2">
    <source>
        <dbReference type="EMBL" id="GAA4261191.1"/>
    </source>
</evidence>
<proteinExistence type="predicted"/>
<feature type="transmembrane region" description="Helical" evidence="1">
    <location>
        <begin position="49"/>
        <end position="68"/>
    </location>
</feature>
<protein>
    <recommendedName>
        <fullName evidence="4">Secreted protein</fullName>
    </recommendedName>
</protein>
<sequence length="457" mass="47315">MHEPAQGKATDYEAEMAQLTAPAHVRPPIRRGEVNSVTARIRSTPGRMVVVMLVLLLVGLLAGIAWVIGSSQRSSSAGGARTGSGELAVQAQELYRALSDADATAAIAFLSSGVEPAELRNRYQSDVAAATAALAAVANGGASDKAAIEQISAQLPVYTGLVETARSYNRQGYPVGSAYLREASGLMRGQLLVAAQRLYDSEATALQHERDDAASLPWLALLLGIGLVAGLVRAARQLSRQTHRTFNVGLLAATLVAVVMVVWNGVGWAVVAQHISAANREGSRQVELLAKARIAALTARADEALTLVARGSGAAFEKDYVVQLGTLVNGDNSSGLLNRARAAATDGSVRTVVDSGISDVNAWLAVHKKLRAADDGGDFPGAVKLAIGGETDSAATIFNRLDGVLASAIRSTGAVSDKRGADAAGAFGGQTGGGVFLTIVLLAGIALGYQQRIAEYR</sequence>
<organism evidence="2 3">
    <name type="scientific">Dactylosporangium darangshiense</name>
    <dbReference type="NCBI Taxonomy" id="579108"/>
    <lineage>
        <taxon>Bacteria</taxon>
        <taxon>Bacillati</taxon>
        <taxon>Actinomycetota</taxon>
        <taxon>Actinomycetes</taxon>
        <taxon>Micromonosporales</taxon>
        <taxon>Micromonosporaceae</taxon>
        <taxon>Dactylosporangium</taxon>
    </lineage>
</organism>
<keyword evidence="1" id="KW-0812">Transmembrane</keyword>
<feature type="transmembrane region" description="Helical" evidence="1">
    <location>
        <begin position="246"/>
        <end position="271"/>
    </location>
</feature>
<evidence type="ECO:0008006" key="4">
    <source>
        <dbReference type="Google" id="ProtNLM"/>
    </source>
</evidence>